<reference evidence="2" key="1">
    <citation type="submission" date="2023-03" db="EMBL/GenBank/DDBJ databases">
        <title>Actinoallomurus iriomotensis NBRC 103681.</title>
        <authorList>
            <person name="Ichikawa N."/>
            <person name="Sato H."/>
            <person name="Tonouchi N."/>
        </authorList>
    </citation>
    <scope>NUCLEOTIDE SEQUENCE</scope>
    <source>
        <strain evidence="2">NBRC 103681</strain>
    </source>
</reference>
<dbReference type="Pfam" id="PF02720">
    <property type="entry name" value="DUF222"/>
    <property type="match status" value="1"/>
</dbReference>
<proteinExistence type="predicted"/>
<dbReference type="InterPro" id="IPR003870">
    <property type="entry name" value="DUF222"/>
</dbReference>
<dbReference type="AlphaFoldDB" id="A0A9W6RTD4"/>
<dbReference type="Proteomes" id="UP001165135">
    <property type="component" value="Unassembled WGS sequence"/>
</dbReference>
<organism evidence="2 3">
    <name type="scientific">Actinoallomurus iriomotensis</name>
    <dbReference type="NCBI Taxonomy" id="478107"/>
    <lineage>
        <taxon>Bacteria</taxon>
        <taxon>Bacillati</taxon>
        <taxon>Actinomycetota</taxon>
        <taxon>Actinomycetes</taxon>
        <taxon>Streptosporangiales</taxon>
        <taxon>Thermomonosporaceae</taxon>
        <taxon>Actinoallomurus</taxon>
    </lineage>
</organism>
<dbReference type="EMBL" id="BSTJ01000012">
    <property type="protein sequence ID" value="GLY79827.1"/>
    <property type="molecule type" value="Genomic_DNA"/>
</dbReference>
<sequence length="127" mass="13851">MELAAPARRRFAEAAGRDAVVEVLYPVDSLYDEVAGALTLTPTAADGLIRFATELTRRLPATYAALAAGDIDYAKTRTIWHATDQVDEKLTSTVEAKVPPKAPEQTTGQIRAKIRRLIKEVISPRSC</sequence>
<gene>
    <name evidence="2" type="ORF">Airi01_080940</name>
</gene>
<evidence type="ECO:0000313" key="2">
    <source>
        <dbReference type="EMBL" id="GLY79827.1"/>
    </source>
</evidence>
<accession>A0A9W6RTD4</accession>
<evidence type="ECO:0000313" key="3">
    <source>
        <dbReference type="Proteomes" id="UP001165135"/>
    </source>
</evidence>
<comment type="caution">
    <text evidence="2">The sequence shown here is derived from an EMBL/GenBank/DDBJ whole genome shotgun (WGS) entry which is preliminary data.</text>
</comment>
<name>A0A9W6RTD4_9ACTN</name>
<protein>
    <recommendedName>
        <fullName evidence="1">DUF222 domain-containing protein</fullName>
    </recommendedName>
</protein>
<feature type="domain" description="DUF222" evidence="1">
    <location>
        <begin position="24"/>
        <end position="119"/>
    </location>
</feature>
<evidence type="ECO:0000259" key="1">
    <source>
        <dbReference type="Pfam" id="PF02720"/>
    </source>
</evidence>